<dbReference type="Gene3D" id="2.70.98.10">
    <property type="match status" value="1"/>
</dbReference>
<dbReference type="InterPro" id="IPR014718">
    <property type="entry name" value="GH-type_carb-bd"/>
</dbReference>
<comment type="caution">
    <text evidence="1">The sequence shown here is derived from an EMBL/GenBank/DDBJ whole genome shotgun (WGS) entry which is preliminary data.</text>
</comment>
<dbReference type="GO" id="GO:0005975">
    <property type="term" value="P:carbohydrate metabolic process"/>
    <property type="evidence" value="ECO:0007669"/>
    <property type="project" value="InterPro"/>
</dbReference>
<dbReference type="InterPro" id="IPR008183">
    <property type="entry name" value="Aldose_1/G6P_1-epimerase"/>
</dbReference>
<evidence type="ECO:0008006" key="3">
    <source>
        <dbReference type="Google" id="ProtNLM"/>
    </source>
</evidence>
<proteinExistence type="predicted"/>
<dbReference type="PANTHER" id="PTHR11122">
    <property type="entry name" value="APOSPORY-ASSOCIATED PROTEIN C-RELATED"/>
    <property type="match status" value="1"/>
</dbReference>
<name>A0A179T2T4_9BACI</name>
<keyword evidence="2" id="KW-1185">Reference proteome</keyword>
<dbReference type="OrthoDB" id="9795355at2"/>
<protein>
    <recommendedName>
        <fullName evidence="3">Aldose epimerase</fullName>
    </recommendedName>
</protein>
<dbReference type="EMBL" id="LWSG01000004">
    <property type="protein sequence ID" value="OAS88337.1"/>
    <property type="molecule type" value="Genomic_DNA"/>
</dbReference>
<evidence type="ECO:0000313" key="2">
    <source>
        <dbReference type="Proteomes" id="UP000078534"/>
    </source>
</evidence>
<organism evidence="1 2">
    <name type="scientific">Metabacillus litoralis</name>
    <dbReference type="NCBI Taxonomy" id="152268"/>
    <lineage>
        <taxon>Bacteria</taxon>
        <taxon>Bacillati</taxon>
        <taxon>Bacillota</taxon>
        <taxon>Bacilli</taxon>
        <taxon>Bacillales</taxon>
        <taxon>Bacillaceae</taxon>
        <taxon>Metabacillus</taxon>
    </lineage>
</organism>
<dbReference type="InterPro" id="IPR011013">
    <property type="entry name" value="Gal_mutarotase_sf_dom"/>
</dbReference>
<dbReference type="RefSeq" id="WP_066328127.1">
    <property type="nucleotide sequence ID" value="NZ_LWSG01000004.1"/>
</dbReference>
<dbReference type="PANTHER" id="PTHR11122:SF13">
    <property type="entry name" value="GLUCOSE-6-PHOSPHATE 1-EPIMERASE"/>
    <property type="match status" value="1"/>
</dbReference>
<dbReference type="SUPFAM" id="SSF74650">
    <property type="entry name" value="Galactose mutarotase-like"/>
    <property type="match status" value="1"/>
</dbReference>
<gene>
    <name evidence="1" type="ORF">A6K24_16665</name>
</gene>
<dbReference type="Pfam" id="PF01263">
    <property type="entry name" value="Aldose_epim"/>
    <property type="match status" value="1"/>
</dbReference>
<dbReference type="GO" id="GO:0030246">
    <property type="term" value="F:carbohydrate binding"/>
    <property type="evidence" value="ECO:0007669"/>
    <property type="project" value="InterPro"/>
</dbReference>
<sequence>MYIKKEYKEGNLTFIELRSEENSSWLKVVPERGGIITSLGIHSEELLFINEETLHNVDKNIRGGIPILFPISGQLTNGQYEWDGKTYTMKNHGFARDLPWEVVEINTYEEEALIKIKLESNDETKTVYPFEFELVFTYILRENELIIDQTYLNKSTKDMPIYAGFHPYFKTENKQLKFETDASDYLDYNDMQKKRIEGVISIDQKESYVLKSDIRSIRFPLEEIDKLVSMNYDEEFPYIVLWSEEGQGFVCVEPWMAKTDELNKKDELTMIHPGKTIHTKVSISI</sequence>
<accession>A0A179T2T4</accession>
<dbReference type="Proteomes" id="UP000078534">
    <property type="component" value="Unassembled WGS sequence"/>
</dbReference>
<dbReference type="GO" id="GO:0016853">
    <property type="term" value="F:isomerase activity"/>
    <property type="evidence" value="ECO:0007669"/>
    <property type="project" value="InterPro"/>
</dbReference>
<dbReference type="STRING" id="152268.A6K24_16665"/>
<dbReference type="AlphaFoldDB" id="A0A179T2T4"/>
<evidence type="ECO:0000313" key="1">
    <source>
        <dbReference type="EMBL" id="OAS88337.1"/>
    </source>
</evidence>
<reference evidence="2" key="1">
    <citation type="submission" date="2016-04" db="EMBL/GenBank/DDBJ databases">
        <authorList>
            <person name="Lyu Z."/>
            <person name="Lyu W."/>
        </authorList>
    </citation>
    <scope>NUCLEOTIDE SEQUENCE [LARGE SCALE GENOMIC DNA]</scope>
    <source>
        <strain evidence="2">C44</strain>
    </source>
</reference>